<dbReference type="RefSeq" id="WP_349216731.1">
    <property type="nucleotide sequence ID" value="NZ_JBBMFA010000104.1"/>
</dbReference>
<evidence type="ECO:0000256" key="6">
    <source>
        <dbReference type="ARBA" id="ARBA00023002"/>
    </source>
</evidence>
<dbReference type="Gene3D" id="3.50.50.60">
    <property type="entry name" value="FAD/NAD(P)-binding domain"/>
    <property type="match status" value="2"/>
</dbReference>
<dbReference type="PANTHER" id="PTHR43498">
    <property type="entry name" value="FERREDOXIN:COB-COM HETERODISULFIDE REDUCTASE SUBUNIT A"/>
    <property type="match status" value="1"/>
</dbReference>
<keyword evidence="3" id="KW-0285">Flavoprotein</keyword>
<keyword evidence="6" id="KW-0560">Oxidoreductase</keyword>
<evidence type="ECO:0000256" key="5">
    <source>
        <dbReference type="ARBA" id="ARBA00022827"/>
    </source>
</evidence>
<dbReference type="Proteomes" id="UP001477672">
    <property type="component" value="Unassembled WGS sequence"/>
</dbReference>
<evidence type="ECO:0000256" key="1">
    <source>
        <dbReference type="ARBA" id="ARBA00001974"/>
    </source>
</evidence>
<comment type="caution">
    <text evidence="10">The sequence shown here is derived from an EMBL/GenBank/DDBJ whole genome shotgun (WGS) entry which is preliminary data.</text>
</comment>
<evidence type="ECO:0000256" key="8">
    <source>
        <dbReference type="ARBA" id="ARBA00023014"/>
    </source>
</evidence>
<dbReference type="PANTHER" id="PTHR43498:SF1">
    <property type="entry name" value="COB--COM HETERODISULFIDE REDUCTASE IRON-SULFUR SUBUNIT A"/>
    <property type="match status" value="1"/>
</dbReference>
<name>A0ABV1GHL2_9FIRM</name>
<keyword evidence="4" id="KW-0479">Metal-binding</keyword>
<keyword evidence="8" id="KW-0411">Iron-sulfur</keyword>
<evidence type="ECO:0000256" key="2">
    <source>
        <dbReference type="ARBA" id="ARBA00022485"/>
    </source>
</evidence>
<feature type="domain" description="MnmG N-terminal" evidence="9">
    <location>
        <begin position="271"/>
        <end position="349"/>
    </location>
</feature>
<evidence type="ECO:0000313" key="10">
    <source>
        <dbReference type="EMBL" id="MEQ2521221.1"/>
    </source>
</evidence>
<dbReference type="SUPFAM" id="SSF51905">
    <property type="entry name" value="FAD/NAD(P)-binding domain"/>
    <property type="match status" value="1"/>
</dbReference>
<dbReference type="InterPro" id="IPR039650">
    <property type="entry name" value="HdrA-like"/>
</dbReference>
<evidence type="ECO:0000256" key="4">
    <source>
        <dbReference type="ARBA" id="ARBA00022723"/>
    </source>
</evidence>
<proteinExistence type="predicted"/>
<sequence length="419" mass="44804">MDIIVVGGGWAGCAAAYQAAKAGAHVSLFERTDMLLGTGLAGGIFRNNGRYTAAEEMLAMGGGELFRLMDENARHRNVCFPGQMHASLYDIAKVPAAVYSLLKNAGVELHFQARIVSAILSGARILAVKTPAGQRYAADAFIDATGTAGPTVNCTKYGNGCAMCVLRCPAFGGRLSLSALAGVAEYRAHRGDSAGAFSGSCKLMKGSLSESLQKQLEQDGVALVPIPPELREDHLNQKACQQYAHAAYMENIVLLDTGHAKMMTPFFPLEKLHQIPGFAFARYEDPYAGGKGNSVRFTAMAPRDDALRVRGTENLLCAGEKAGPLVGHTEAVVTGVLAGFNAVRMCRGENLLTLPRSLATGEAITWVNQQTFRPGGADKKYTFSGSVLLEHLEQRKLISLDTDVITTRTERAGMRNIFA</sequence>
<keyword evidence="11" id="KW-1185">Reference proteome</keyword>
<reference evidence="10 11" key="1">
    <citation type="submission" date="2024-03" db="EMBL/GenBank/DDBJ databases">
        <title>Human intestinal bacterial collection.</title>
        <authorList>
            <person name="Pauvert C."/>
            <person name="Hitch T.C.A."/>
            <person name="Clavel T."/>
        </authorList>
    </citation>
    <scope>NUCLEOTIDE SEQUENCE [LARGE SCALE GENOMIC DNA]</scope>
    <source>
        <strain evidence="10 11">CLA-JM-H11</strain>
    </source>
</reference>
<protein>
    <submittedName>
        <fullName evidence="10">FAD-dependent oxidoreductase</fullName>
    </submittedName>
</protein>
<keyword evidence="7" id="KW-0408">Iron</keyword>
<gene>
    <name evidence="10" type="ORF">WMO24_12390</name>
</gene>
<keyword evidence="5" id="KW-0274">FAD</keyword>
<keyword evidence="2" id="KW-0004">4Fe-4S</keyword>
<dbReference type="InterPro" id="IPR040131">
    <property type="entry name" value="MnmG_N"/>
</dbReference>
<feature type="domain" description="MnmG N-terminal" evidence="9">
    <location>
        <begin position="2"/>
        <end position="247"/>
    </location>
</feature>
<organism evidence="10 11">
    <name type="scientific">Ruthenibacterium intestinale</name>
    <dbReference type="NCBI Taxonomy" id="3133163"/>
    <lineage>
        <taxon>Bacteria</taxon>
        <taxon>Bacillati</taxon>
        <taxon>Bacillota</taxon>
        <taxon>Clostridia</taxon>
        <taxon>Eubacteriales</taxon>
        <taxon>Oscillospiraceae</taxon>
        <taxon>Ruthenibacterium</taxon>
    </lineage>
</organism>
<dbReference type="Pfam" id="PF01134">
    <property type="entry name" value="GIDA"/>
    <property type="match status" value="2"/>
</dbReference>
<accession>A0ABV1GHL2</accession>
<evidence type="ECO:0000259" key="9">
    <source>
        <dbReference type="Pfam" id="PF01134"/>
    </source>
</evidence>
<dbReference type="InterPro" id="IPR036188">
    <property type="entry name" value="FAD/NAD-bd_sf"/>
</dbReference>
<evidence type="ECO:0000256" key="7">
    <source>
        <dbReference type="ARBA" id="ARBA00023004"/>
    </source>
</evidence>
<evidence type="ECO:0000313" key="11">
    <source>
        <dbReference type="Proteomes" id="UP001477672"/>
    </source>
</evidence>
<comment type="cofactor">
    <cofactor evidence="1">
        <name>FAD</name>
        <dbReference type="ChEBI" id="CHEBI:57692"/>
    </cofactor>
</comment>
<evidence type="ECO:0000256" key="3">
    <source>
        <dbReference type="ARBA" id="ARBA00022630"/>
    </source>
</evidence>
<dbReference type="EMBL" id="JBBMFA010000104">
    <property type="protein sequence ID" value="MEQ2521221.1"/>
    <property type="molecule type" value="Genomic_DNA"/>
</dbReference>